<dbReference type="AlphaFoldDB" id="A0A2S6IRF8"/>
<comment type="caution">
    <text evidence="2">The sequence shown here is derived from an EMBL/GenBank/DDBJ whole genome shotgun (WGS) entry which is preliminary data.</text>
</comment>
<dbReference type="RefSeq" id="WP_104514299.1">
    <property type="nucleotide sequence ID" value="NZ_MQVW01000027.1"/>
</dbReference>
<dbReference type="SUPFAM" id="SSF82153">
    <property type="entry name" value="FAS1 domain"/>
    <property type="match status" value="1"/>
</dbReference>
<dbReference type="PROSITE" id="PS51257">
    <property type="entry name" value="PROKAR_LIPOPROTEIN"/>
    <property type="match status" value="1"/>
</dbReference>
<dbReference type="Pfam" id="PF02469">
    <property type="entry name" value="Fasciclin"/>
    <property type="match status" value="2"/>
</dbReference>
<dbReference type="InterPro" id="IPR036378">
    <property type="entry name" value="FAS1_dom_sf"/>
</dbReference>
<dbReference type="OrthoDB" id="9800666at2"/>
<feature type="domain" description="FAS1" evidence="1">
    <location>
        <begin position="38"/>
        <end position="180"/>
    </location>
</feature>
<evidence type="ECO:0000313" key="3">
    <source>
        <dbReference type="Proteomes" id="UP000239002"/>
    </source>
</evidence>
<organism evidence="2 3">
    <name type="scientific">Nonlabens xylanidelens</name>
    <dbReference type="NCBI Taxonomy" id="191564"/>
    <lineage>
        <taxon>Bacteria</taxon>
        <taxon>Pseudomonadati</taxon>
        <taxon>Bacteroidota</taxon>
        <taxon>Flavobacteriia</taxon>
        <taxon>Flavobacteriales</taxon>
        <taxon>Flavobacteriaceae</taxon>
        <taxon>Nonlabens</taxon>
    </lineage>
</organism>
<protein>
    <submittedName>
        <fullName evidence="2">Putative surface protein with fasciclin (FAS1) repeats</fullName>
    </submittedName>
</protein>
<dbReference type="InterPro" id="IPR000782">
    <property type="entry name" value="FAS1_domain"/>
</dbReference>
<accession>A0A2S6IRF8</accession>
<name>A0A2S6IRF8_9FLAO</name>
<dbReference type="Proteomes" id="UP000239002">
    <property type="component" value="Unassembled WGS sequence"/>
</dbReference>
<keyword evidence="3" id="KW-1185">Reference proteome</keyword>
<evidence type="ECO:0000313" key="2">
    <source>
        <dbReference type="EMBL" id="PPK96761.1"/>
    </source>
</evidence>
<gene>
    <name evidence="2" type="ORF">LY01_00586</name>
</gene>
<dbReference type="Gene3D" id="2.30.180.10">
    <property type="entry name" value="FAS1 domain"/>
    <property type="match status" value="2"/>
</dbReference>
<reference evidence="2 3" key="1">
    <citation type="submission" date="2018-02" db="EMBL/GenBank/DDBJ databases">
        <title>Genomic Encyclopedia of Archaeal and Bacterial Type Strains, Phase II (KMG-II): from individual species to whole genera.</title>
        <authorList>
            <person name="Goeker M."/>
        </authorList>
    </citation>
    <scope>NUCLEOTIDE SEQUENCE [LARGE SCALE GENOMIC DNA]</scope>
    <source>
        <strain evidence="2 3">DSM 16809</strain>
    </source>
</reference>
<evidence type="ECO:0000259" key="1">
    <source>
        <dbReference type="PROSITE" id="PS50213"/>
    </source>
</evidence>
<proteinExistence type="predicted"/>
<dbReference type="PROSITE" id="PS50213">
    <property type="entry name" value="FAS1"/>
    <property type="match status" value="1"/>
</dbReference>
<dbReference type="EMBL" id="PTJE01000001">
    <property type="protein sequence ID" value="PPK96761.1"/>
    <property type="molecule type" value="Genomic_DNA"/>
</dbReference>
<sequence>MKNIYFLRTVLLMCFVSVLISCEKDELTNEDLYVDPAGGTISSFIKSQNNLTTLATALEQVNLLGSLDEEGTSYVFLPDNNAFDEFLQENDYQSIEEIPNSYLKQILLNHVMNSDVDIKSHSIAPELIITTKATQLFNSDINIAAVVQHQGNTTTLNGVDVMNETLSFSNGSATIVNNIIEPSTLQSLITTCESFNIMNDIISQSSSSEEIIALCNQKVLRSSDTPFTVFLPRLDVLTAALVLDADSNNAPVGDRLGDFINSHISVTGSHYIGQLQDNQEVATRLATATTNVNTNGSVSLTINNGFLPHTVNLIGDQEAIIHVANGTVQKIAGSLYTR</sequence>